<name>A0A291QXS0_9BACT</name>
<keyword evidence="2 7" id="KW-0808">Transferase</keyword>
<dbReference type="SUPFAM" id="SSF46785">
    <property type="entry name" value="Winged helix' DNA-binding domain"/>
    <property type="match status" value="1"/>
</dbReference>
<dbReference type="Proteomes" id="UP000220133">
    <property type="component" value="Chromosome"/>
</dbReference>
<keyword evidence="1 7" id="KW-0489">Methyltransferase</keyword>
<dbReference type="InterPro" id="IPR036388">
    <property type="entry name" value="WH-like_DNA-bd_sf"/>
</dbReference>
<dbReference type="OrthoDB" id="9766840at2"/>
<dbReference type="Pfam" id="PF00891">
    <property type="entry name" value="Methyltransf_2"/>
    <property type="match status" value="1"/>
</dbReference>
<protein>
    <submittedName>
        <fullName evidence="7">Methyltransferase</fullName>
    </submittedName>
</protein>
<dbReference type="InterPro" id="IPR029063">
    <property type="entry name" value="SAM-dependent_MTases_sf"/>
</dbReference>
<evidence type="ECO:0000256" key="2">
    <source>
        <dbReference type="ARBA" id="ARBA00022679"/>
    </source>
</evidence>
<dbReference type="RefSeq" id="WP_098195084.1">
    <property type="nucleotide sequence ID" value="NZ_CP023777.1"/>
</dbReference>
<evidence type="ECO:0000256" key="4">
    <source>
        <dbReference type="PIRSR" id="PIRSR005739-1"/>
    </source>
</evidence>
<dbReference type="GO" id="GO:0046983">
    <property type="term" value="F:protein dimerization activity"/>
    <property type="evidence" value="ECO:0007669"/>
    <property type="project" value="InterPro"/>
</dbReference>
<dbReference type="AlphaFoldDB" id="A0A291QXS0"/>
<evidence type="ECO:0000256" key="3">
    <source>
        <dbReference type="ARBA" id="ARBA00022691"/>
    </source>
</evidence>
<dbReference type="GO" id="GO:0032259">
    <property type="term" value="P:methylation"/>
    <property type="evidence" value="ECO:0007669"/>
    <property type="project" value="UniProtKB-KW"/>
</dbReference>
<feature type="domain" description="O-methyltransferase dimerisation" evidence="6">
    <location>
        <begin position="12"/>
        <end position="86"/>
    </location>
</feature>
<keyword evidence="3" id="KW-0949">S-adenosyl-L-methionine</keyword>
<dbReference type="Pfam" id="PF08100">
    <property type="entry name" value="Dimerisation"/>
    <property type="match status" value="1"/>
</dbReference>
<proteinExistence type="predicted"/>
<dbReference type="KEGG" id="cbae:COR50_16935"/>
<evidence type="ECO:0000256" key="1">
    <source>
        <dbReference type="ARBA" id="ARBA00022603"/>
    </source>
</evidence>
<evidence type="ECO:0000313" key="7">
    <source>
        <dbReference type="EMBL" id="ATL48711.1"/>
    </source>
</evidence>
<dbReference type="PANTHER" id="PTHR43712:SF2">
    <property type="entry name" value="O-METHYLTRANSFERASE CICE"/>
    <property type="match status" value="1"/>
</dbReference>
<sequence length="336" mass="36927">MQHSSGTVRSIELIGHFWLSCCVYTAAKLNIADHLEQGGMHIGELSKKCGAAQEPLFRLMRALASGGYFEEARPKYFVLTPAADALRTNALPSMKAFVLSMMGEHFSSWGQLHYAVQTGKPAFDHCYGQSIWEYYSNHPAEGQNFMNAMTGLSNFAIPSIVQGYDYSNFNLIVDIGGGNGAMLTAILQASPQAKGIIFDAPYVIEHTAKLLAQSPVANRCQAHPGNFMESVPEGGDAYIMKYILHDWNDEEALQILQHCNRAMNKGGTLLAIDAVIPPGNDPFPGKLMDINMLVALTGRERTAEEFRQLFEAAGFQFNKIIHLPIPDVSIVEGKKI</sequence>
<dbReference type="PIRSF" id="PIRSF005739">
    <property type="entry name" value="O-mtase"/>
    <property type="match status" value="1"/>
</dbReference>
<dbReference type="GO" id="GO:0008171">
    <property type="term" value="F:O-methyltransferase activity"/>
    <property type="evidence" value="ECO:0007669"/>
    <property type="project" value="InterPro"/>
</dbReference>
<organism evidence="7 8">
    <name type="scientific">Chitinophaga caeni</name>
    <dbReference type="NCBI Taxonomy" id="2029983"/>
    <lineage>
        <taxon>Bacteria</taxon>
        <taxon>Pseudomonadati</taxon>
        <taxon>Bacteroidota</taxon>
        <taxon>Chitinophagia</taxon>
        <taxon>Chitinophagales</taxon>
        <taxon>Chitinophagaceae</taxon>
        <taxon>Chitinophaga</taxon>
    </lineage>
</organism>
<dbReference type="EMBL" id="CP023777">
    <property type="protein sequence ID" value="ATL48711.1"/>
    <property type="molecule type" value="Genomic_DNA"/>
</dbReference>
<feature type="domain" description="O-methyltransferase C-terminal" evidence="5">
    <location>
        <begin position="109"/>
        <end position="316"/>
    </location>
</feature>
<dbReference type="SUPFAM" id="SSF53335">
    <property type="entry name" value="S-adenosyl-L-methionine-dependent methyltransferases"/>
    <property type="match status" value="1"/>
</dbReference>
<dbReference type="CDD" id="cd02440">
    <property type="entry name" value="AdoMet_MTases"/>
    <property type="match status" value="1"/>
</dbReference>
<feature type="active site" description="Proton acceptor" evidence="4">
    <location>
        <position position="245"/>
    </location>
</feature>
<dbReference type="PROSITE" id="PS51683">
    <property type="entry name" value="SAM_OMT_II"/>
    <property type="match status" value="1"/>
</dbReference>
<accession>A0A291QXS0</accession>
<dbReference type="Gene3D" id="1.10.287.1350">
    <property type="match status" value="1"/>
</dbReference>
<dbReference type="PANTHER" id="PTHR43712">
    <property type="entry name" value="PUTATIVE (AFU_ORTHOLOGUE AFUA_4G14580)-RELATED"/>
    <property type="match status" value="1"/>
</dbReference>
<dbReference type="InterPro" id="IPR036390">
    <property type="entry name" value="WH_DNA-bd_sf"/>
</dbReference>
<dbReference type="InterPro" id="IPR016461">
    <property type="entry name" value="COMT-like"/>
</dbReference>
<dbReference type="InterPro" id="IPR001077">
    <property type="entry name" value="COMT_C"/>
</dbReference>
<reference evidence="7 8" key="1">
    <citation type="submission" date="2017-10" db="EMBL/GenBank/DDBJ databases">
        <title>Paenichitinophaga pekingensis gen. nov., sp. nov., isolated from activated sludge.</title>
        <authorList>
            <person name="Jin D."/>
            <person name="Kong X."/>
            <person name="Deng Y."/>
            <person name="Bai Z."/>
        </authorList>
    </citation>
    <scope>NUCLEOTIDE SEQUENCE [LARGE SCALE GENOMIC DNA]</scope>
    <source>
        <strain evidence="7 8">13</strain>
    </source>
</reference>
<gene>
    <name evidence="7" type="ORF">COR50_16935</name>
</gene>
<evidence type="ECO:0000259" key="6">
    <source>
        <dbReference type="Pfam" id="PF08100"/>
    </source>
</evidence>
<dbReference type="Gene3D" id="3.40.50.150">
    <property type="entry name" value="Vaccinia Virus protein VP39"/>
    <property type="match status" value="1"/>
</dbReference>
<evidence type="ECO:0000313" key="8">
    <source>
        <dbReference type="Proteomes" id="UP000220133"/>
    </source>
</evidence>
<keyword evidence="8" id="KW-1185">Reference proteome</keyword>
<evidence type="ECO:0000259" key="5">
    <source>
        <dbReference type="Pfam" id="PF00891"/>
    </source>
</evidence>
<dbReference type="Gene3D" id="1.10.10.10">
    <property type="entry name" value="Winged helix-like DNA-binding domain superfamily/Winged helix DNA-binding domain"/>
    <property type="match status" value="1"/>
</dbReference>
<dbReference type="InterPro" id="IPR012967">
    <property type="entry name" value="COMT_dimerisation"/>
</dbReference>